<evidence type="ECO:0000256" key="6">
    <source>
        <dbReference type="ARBA" id="ARBA00023098"/>
    </source>
</evidence>
<dbReference type="EMBL" id="NAJN01000052">
    <property type="protein sequence ID" value="TKA80622.1"/>
    <property type="molecule type" value="Genomic_DNA"/>
</dbReference>
<evidence type="ECO:0000256" key="7">
    <source>
        <dbReference type="PROSITE-ProRule" id="PRU01161"/>
    </source>
</evidence>
<dbReference type="AlphaFoldDB" id="A0A4U0XSE0"/>
<dbReference type="InterPro" id="IPR017907">
    <property type="entry name" value="Znf_RING_CS"/>
</dbReference>
<evidence type="ECO:0000256" key="1">
    <source>
        <dbReference type="ARBA" id="ARBA00022723"/>
    </source>
</evidence>
<evidence type="ECO:0000256" key="5">
    <source>
        <dbReference type="ARBA" id="ARBA00022963"/>
    </source>
</evidence>
<dbReference type="STRING" id="331657.A0A4U0XSE0"/>
<dbReference type="GO" id="GO:0005524">
    <property type="term" value="F:ATP binding"/>
    <property type="evidence" value="ECO:0007669"/>
    <property type="project" value="InterPro"/>
</dbReference>
<dbReference type="InterPro" id="IPR002641">
    <property type="entry name" value="PNPLA_dom"/>
</dbReference>
<evidence type="ECO:0000256" key="4">
    <source>
        <dbReference type="ARBA" id="ARBA00022833"/>
    </source>
</evidence>
<keyword evidence="2" id="KW-0863">Zinc-finger</keyword>
<dbReference type="GO" id="GO:0016042">
    <property type="term" value="P:lipid catabolic process"/>
    <property type="evidence" value="ECO:0007669"/>
    <property type="project" value="UniProtKB-UniRule"/>
</dbReference>
<evidence type="ECO:0008006" key="12">
    <source>
        <dbReference type="Google" id="ProtNLM"/>
    </source>
</evidence>
<dbReference type="InterPro" id="IPR016035">
    <property type="entry name" value="Acyl_Trfase/lysoPLipase"/>
</dbReference>
<dbReference type="SMART" id="SM00220">
    <property type="entry name" value="S_TKc"/>
    <property type="match status" value="1"/>
</dbReference>
<dbReference type="Pfam" id="PF01734">
    <property type="entry name" value="Patatin"/>
    <property type="match status" value="1"/>
</dbReference>
<feature type="short sequence motif" description="GXSXG" evidence="7">
    <location>
        <begin position="519"/>
        <end position="523"/>
    </location>
</feature>
<feature type="active site" description="Nucleophile" evidence="7">
    <location>
        <position position="521"/>
    </location>
</feature>
<dbReference type="Gene3D" id="3.40.1090.10">
    <property type="entry name" value="Cytosolic phospholipase A2 catalytic domain"/>
    <property type="match status" value="1"/>
</dbReference>
<evidence type="ECO:0000259" key="8">
    <source>
        <dbReference type="PROSITE" id="PS50011"/>
    </source>
</evidence>
<dbReference type="CDD" id="cd07199">
    <property type="entry name" value="Pat17_PNPLA8_PNPLA9_like"/>
    <property type="match status" value="1"/>
</dbReference>
<dbReference type="GO" id="GO:0016020">
    <property type="term" value="C:membrane"/>
    <property type="evidence" value="ECO:0007669"/>
    <property type="project" value="TreeGrafter"/>
</dbReference>
<dbReference type="GO" id="GO:0004672">
    <property type="term" value="F:protein kinase activity"/>
    <property type="evidence" value="ECO:0007669"/>
    <property type="project" value="InterPro"/>
</dbReference>
<dbReference type="OrthoDB" id="194358at2759"/>
<gene>
    <name evidence="10" type="ORF">B0A49_04908</name>
</gene>
<keyword evidence="6 7" id="KW-0443">Lipid metabolism</keyword>
<feature type="short sequence motif" description="GXGXXG" evidence="7">
    <location>
        <begin position="485"/>
        <end position="490"/>
    </location>
</feature>
<proteinExistence type="predicted"/>
<keyword evidence="4" id="KW-0862">Zinc</keyword>
<organism evidence="10 11">
    <name type="scientific">Cryomyces minteri</name>
    <dbReference type="NCBI Taxonomy" id="331657"/>
    <lineage>
        <taxon>Eukaryota</taxon>
        <taxon>Fungi</taxon>
        <taxon>Dikarya</taxon>
        <taxon>Ascomycota</taxon>
        <taxon>Pezizomycotina</taxon>
        <taxon>Dothideomycetes</taxon>
        <taxon>Dothideomycetes incertae sedis</taxon>
        <taxon>Cryomyces</taxon>
    </lineage>
</organism>
<feature type="short sequence motif" description="DGA/G" evidence="7">
    <location>
        <begin position="673"/>
        <end position="675"/>
    </location>
</feature>
<feature type="domain" description="PNPLA" evidence="9">
    <location>
        <begin position="481"/>
        <end position="686"/>
    </location>
</feature>
<keyword evidence="5 7" id="KW-0442">Lipid degradation</keyword>
<dbReference type="GO" id="GO:0046486">
    <property type="term" value="P:glycerolipid metabolic process"/>
    <property type="evidence" value="ECO:0007669"/>
    <property type="project" value="UniProtKB-ARBA"/>
</dbReference>
<keyword evidence="11" id="KW-1185">Reference proteome</keyword>
<protein>
    <recommendedName>
        <fullName evidence="12">PNPLA domain-containing protein</fullName>
    </recommendedName>
</protein>
<feature type="domain" description="Protein kinase" evidence="8">
    <location>
        <begin position="954"/>
        <end position="1211"/>
    </location>
</feature>
<dbReference type="GO" id="GO:0047499">
    <property type="term" value="F:calcium-independent phospholipase A2 activity"/>
    <property type="evidence" value="ECO:0007669"/>
    <property type="project" value="TreeGrafter"/>
</dbReference>
<keyword evidence="1" id="KW-0479">Metal-binding</keyword>
<evidence type="ECO:0000259" key="9">
    <source>
        <dbReference type="PROSITE" id="PS51635"/>
    </source>
</evidence>
<dbReference type="Proteomes" id="UP000308768">
    <property type="component" value="Unassembled WGS sequence"/>
</dbReference>
<dbReference type="PANTHER" id="PTHR24185">
    <property type="entry name" value="CALCIUM-INDEPENDENT PHOSPHOLIPASE A2-GAMMA"/>
    <property type="match status" value="1"/>
</dbReference>
<evidence type="ECO:0000313" key="10">
    <source>
        <dbReference type="EMBL" id="TKA80622.1"/>
    </source>
</evidence>
<dbReference type="InterPro" id="IPR000719">
    <property type="entry name" value="Prot_kinase_dom"/>
</dbReference>
<dbReference type="PANTHER" id="PTHR24185:SF1">
    <property type="entry name" value="CALCIUM-INDEPENDENT PHOSPHOLIPASE A2-GAMMA"/>
    <property type="match status" value="1"/>
</dbReference>
<comment type="caution">
    <text evidence="10">The sequence shown here is derived from an EMBL/GenBank/DDBJ whole genome shotgun (WGS) entry which is preliminary data.</text>
</comment>
<dbReference type="PROSITE" id="PS50011">
    <property type="entry name" value="PROTEIN_KINASE_DOM"/>
    <property type="match status" value="1"/>
</dbReference>
<dbReference type="SUPFAM" id="SSF56112">
    <property type="entry name" value="Protein kinase-like (PK-like)"/>
    <property type="match status" value="1"/>
</dbReference>
<dbReference type="PROSITE" id="PS00518">
    <property type="entry name" value="ZF_RING_1"/>
    <property type="match status" value="1"/>
</dbReference>
<sequence>MVACDHVAWLQLAGAKDFTLTDTSRLKRVIWEMADPTSQTPSLLFFMGKKAKDVALRELFPRNNLKRNRANGFASVRLDTASISCNNPIIFADGAIDGTILPRQASGTCHENTTHPIQWQSPNTRMIVDVVFTRVILPFCSVLTLFADDFDNIDDITNCLVRWAAFGSFTNLPADVRPRLVIVLNEAKHSRRQVRELYIQLQERTHFRTTDLFSLVSTVYLSGESLSPLARHRSLKEEVFRQADEMREVYRRRHWLFSAVHLEALYREVLRHTASTIIEPFSFIRATRKYQGLAAADYSSHLQNFIRLGVKHAVPYECSASYVASSMMMNAYPPGAHLFEPRSVFQTVYMSACRDALKQVFDVESFVDYQCRRVENNFSSQFQYLETGHATSAELHWSNVRSKGNIWTTSKCNKSCLYCLLRSPEHVLDCGHAICDTCVRIFGKAMIGMEHHFSIDRCLLCVSRGSLEAKLKPPTSGVRLLSIDGGGTRGVVPLEFLMLLQEKLGSECALQDFFDLALGTSSGGLIVLILFLYRWDATRCSETFELIVKQFFSSRQGPAASLLSRLRGYFKCWISDGCLKGVFGPSRRMFDAPMSGPSGTKVAVTATSISDASPFLFSNYNSPGTRKRACGYKLLRHENVQDEVCVWEAARATSAAPILFRPANIAAYGAFQDGGLKHNNPINLALWESRHVWPEHSIPDVVLSLGTGTPELQSPRAPHFRHFLNDGFIPRLCRSFMSSLDGENTWKEVENRLDDTSRQNYFRFNVGMTDAPSIDDVTCMETLRRSVHFQPSGPSSLAELVSALLISCFYFQLDFLPHFESGFYRCEGSIRCRNNGTAIVNAMKRVYTSQLEFVTDSGTLADFNGRDDVCTWCHRYSKRLVFYVRHPTDTMSMYLRTSDQTRRRISGFPQSIEWFVKQQRLDATFGLPDHGTPGALLCCKCDRVGFPMQKLPRLPLKVNPGQSLFSSSGSSLGPQARKWNLGSPWHKYRKLLEEDQAGPAILAHGVESSFPIVAVKQSRSTEARSLTFTTHVNIVNILDSFLHEDVLYMVYEPMSVSLTEIQASPRGNLTEYEIAAVCTEVLQGINYIHSELNIVHGGISCQNTLLSRDGSVKIANIGESMLRTDALEEGADIRAIGSVLMALMEPGTSMRDPNSRTLTQPDRWSDAARRFFSRTDPGSCADLLKNLDEKMEDMSRTDTVGTRRRTFVMRE</sequence>
<dbReference type="PROSITE" id="PS51635">
    <property type="entry name" value="PNPLA"/>
    <property type="match status" value="1"/>
</dbReference>
<dbReference type="InterPro" id="IPR011009">
    <property type="entry name" value="Kinase-like_dom_sf"/>
</dbReference>
<evidence type="ECO:0000256" key="3">
    <source>
        <dbReference type="ARBA" id="ARBA00022801"/>
    </source>
</evidence>
<evidence type="ECO:0000256" key="2">
    <source>
        <dbReference type="ARBA" id="ARBA00022771"/>
    </source>
</evidence>
<dbReference type="GO" id="GO:0019369">
    <property type="term" value="P:arachidonate metabolic process"/>
    <property type="evidence" value="ECO:0007669"/>
    <property type="project" value="TreeGrafter"/>
</dbReference>
<dbReference type="Gene3D" id="1.10.510.10">
    <property type="entry name" value="Transferase(Phosphotransferase) domain 1"/>
    <property type="match status" value="1"/>
</dbReference>
<name>A0A4U0XSE0_9PEZI</name>
<dbReference type="SUPFAM" id="SSF52151">
    <property type="entry name" value="FabD/lysophospholipase-like"/>
    <property type="match status" value="1"/>
</dbReference>
<evidence type="ECO:0000313" key="11">
    <source>
        <dbReference type="Proteomes" id="UP000308768"/>
    </source>
</evidence>
<reference evidence="10 11" key="1">
    <citation type="submission" date="2017-03" db="EMBL/GenBank/DDBJ databases">
        <title>Genomes of endolithic fungi from Antarctica.</title>
        <authorList>
            <person name="Coleine C."/>
            <person name="Masonjones S."/>
            <person name="Stajich J.E."/>
        </authorList>
    </citation>
    <scope>NUCLEOTIDE SEQUENCE [LARGE SCALE GENOMIC DNA]</scope>
    <source>
        <strain evidence="10 11">CCFEE 5187</strain>
    </source>
</reference>
<feature type="active site" description="Proton acceptor" evidence="7">
    <location>
        <position position="673"/>
    </location>
</feature>
<accession>A0A4U0XSE0</accession>
<dbReference type="GO" id="GO:0008270">
    <property type="term" value="F:zinc ion binding"/>
    <property type="evidence" value="ECO:0007669"/>
    <property type="project" value="UniProtKB-KW"/>
</dbReference>
<keyword evidence="3 7" id="KW-0378">Hydrolase</keyword>
<dbReference type="Pfam" id="PF00069">
    <property type="entry name" value="Pkinase"/>
    <property type="match status" value="1"/>
</dbReference>